<feature type="non-terminal residue" evidence="4">
    <location>
        <position position="133"/>
    </location>
</feature>
<sequence>HPTDEDAHLKMPKEQIFTAIFAYVDLLFGKIKSKKLFFMAADGVAPRAKMNQQRSRRCRTAKEAKEIRVKTESKGEKLPDEKVSDSNYIMPGTPAMVRLSAQLQYFVNKKITEDPNWRGVACKLYYPVMMHEA</sequence>
<dbReference type="Proteomes" id="UP000054485">
    <property type="component" value="Unassembled WGS sequence"/>
</dbReference>
<dbReference type="Gene3D" id="1.25.40.1050">
    <property type="match status" value="1"/>
</dbReference>
<proteinExistence type="inferred from homology"/>
<dbReference type="GO" id="GO:0004534">
    <property type="term" value="F:5'-3' RNA exonuclease activity"/>
    <property type="evidence" value="ECO:0007669"/>
    <property type="project" value="TreeGrafter"/>
</dbReference>
<dbReference type="GO" id="GO:0003723">
    <property type="term" value="F:RNA binding"/>
    <property type="evidence" value="ECO:0007669"/>
    <property type="project" value="TreeGrafter"/>
</dbReference>
<dbReference type="EMBL" id="KN836053">
    <property type="protein sequence ID" value="KIK33002.1"/>
    <property type="molecule type" value="Genomic_DNA"/>
</dbReference>
<evidence type="ECO:0000259" key="3">
    <source>
        <dbReference type="Pfam" id="PF03159"/>
    </source>
</evidence>
<dbReference type="PANTHER" id="PTHR12341:SF7">
    <property type="entry name" value="5'-3' EXORIBONUCLEASE 1"/>
    <property type="match status" value="1"/>
</dbReference>
<evidence type="ECO:0000256" key="1">
    <source>
        <dbReference type="ARBA" id="ARBA00038299"/>
    </source>
</evidence>
<feature type="region of interest" description="Disordered" evidence="2">
    <location>
        <begin position="50"/>
        <end position="85"/>
    </location>
</feature>
<reference evidence="4 5" key="1">
    <citation type="submission" date="2014-04" db="EMBL/GenBank/DDBJ databases">
        <authorList>
            <consortium name="DOE Joint Genome Institute"/>
            <person name="Kuo A."/>
            <person name="Ruytinx J."/>
            <person name="Rineau F."/>
            <person name="Colpaert J."/>
            <person name="Kohler A."/>
            <person name="Nagy L.G."/>
            <person name="Floudas D."/>
            <person name="Copeland A."/>
            <person name="Barry K.W."/>
            <person name="Cichocki N."/>
            <person name="Veneault-Fourrey C."/>
            <person name="LaButti K."/>
            <person name="Lindquist E.A."/>
            <person name="Lipzen A."/>
            <person name="Lundell T."/>
            <person name="Morin E."/>
            <person name="Murat C."/>
            <person name="Sun H."/>
            <person name="Tunlid A."/>
            <person name="Henrissat B."/>
            <person name="Grigoriev I.V."/>
            <person name="Hibbett D.S."/>
            <person name="Martin F."/>
            <person name="Nordberg H.P."/>
            <person name="Cantor M.N."/>
            <person name="Hua S.X."/>
        </authorList>
    </citation>
    <scope>NUCLEOTIDE SEQUENCE [LARGE SCALE GENOMIC DNA]</scope>
    <source>
        <strain evidence="4 5">UH-Slu-Lm8-n1</strain>
    </source>
</reference>
<reference evidence="5" key="2">
    <citation type="submission" date="2015-01" db="EMBL/GenBank/DDBJ databases">
        <title>Evolutionary Origins and Diversification of the Mycorrhizal Mutualists.</title>
        <authorList>
            <consortium name="DOE Joint Genome Institute"/>
            <consortium name="Mycorrhizal Genomics Consortium"/>
            <person name="Kohler A."/>
            <person name="Kuo A."/>
            <person name="Nagy L.G."/>
            <person name="Floudas D."/>
            <person name="Copeland A."/>
            <person name="Barry K.W."/>
            <person name="Cichocki N."/>
            <person name="Veneault-Fourrey C."/>
            <person name="LaButti K."/>
            <person name="Lindquist E.A."/>
            <person name="Lipzen A."/>
            <person name="Lundell T."/>
            <person name="Morin E."/>
            <person name="Murat C."/>
            <person name="Riley R."/>
            <person name="Ohm R."/>
            <person name="Sun H."/>
            <person name="Tunlid A."/>
            <person name="Henrissat B."/>
            <person name="Grigoriev I.V."/>
            <person name="Hibbett D.S."/>
            <person name="Martin F."/>
        </authorList>
    </citation>
    <scope>NUCLEOTIDE SEQUENCE [LARGE SCALE GENOMIC DNA]</scope>
    <source>
        <strain evidence="5">UH-Slu-Lm8-n1</strain>
    </source>
</reference>
<evidence type="ECO:0000313" key="5">
    <source>
        <dbReference type="Proteomes" id="UP000054485"/>
    </source>
</evidence>
<dbReference type="AlphaFoldDB" id="A0A0D0AFN5"/>
<protein>
    <recommendedName>
        <fullName evidence="3">Xrn1 N-terminal domain-containing protein</fullName>
    </recommendedName>
</protein>
<dbReference type="HOGENOM" id="CLU_1911766_0_0_1"/>
<organism evidence="4 5">
    <name type="scientific">Suillus luteus UH-Slu-Lm8-n1</name>
    <dbReference type="NCBI Taxonomy" id="930992"/>
    <lineage>
        <taxon>Eukaryota</taxon>
        <taxon>Fungi</taxon>
        <taxon>Dikarya</taxon>
        <taxon>Basidiomycota</taxon>
        <taxon>Agaricomycotina</taxon>
        <taxon>Agaricomycetes</taxon>
        <taxon>Agaricomycetidae</taxon>
        <taxon>Boletales</taxon>
        <taxon>Suillineae</taxon>
        <taxon>Suillaceae</taxon>
        <taxon>Suillus</taxon>
    </lineage>
</organism>
<feature type="domain" description="Xrn1 N-terminal" evidence="3">
    <location>
        <begin position="6"/>
        <end position="120"/>
    </location>
</feature>
<keyword evidence="5" id="KW-1185">Reference proteome</keyword>
<dbReference type="OrthoDB" id="372487at2759"/>
<feature type="non-terminal residue" evidence="4">
    <location>
        <position position="1"/>
    </location>
</feature>
<dbReference type="STRING" id="930992.A0A0D0AFN5"/>
<comment type="similarity">
    <text evidence="1">Belongs to the 5'-3' exonuclease family.</text>
</comment>
<accession>A0A0D0AFN5</accession>
<name>A0A0D0AFN5_9AGAM</name>
<dbReference type="InParanoid" id="A0A0D0AFN5"/>
<dbReference type="GO" id="GO:0000956">
    <property type="term" value="P:nuclear-transcribed mRNA catabolic process"/>
    <property type="evidence" value="ECO:0007669"/>
    <property type="project" value="TreeGrafter"/>
</dbReference>
<dbReference type="Pfam" id="PF03159">
    <property type="entry name" value="XRN_N"/>
    <property type="match status" value="1"/>
</dbReference>
<feature type="compositionally biased region" description="Basic and acidic residues" evidence="2">
    <location>
        <begin position="60"/>
        <end position="84"/>
    </location>
</feature>
<evidence type="ECO:0000313" key="4">
    <source>
        <dbReference type="EMBL" id="KIK33002.1"/>
    </source>
</evidence>
<dbReference type="PANTHER" id="PTHR12341">
    <property type="entry name" value="5'-&gt;3' EXORIBONUCLEASE"/>
    <property type="match status" value="1"/>
</dbReference>
<dbReference type="InterPro" id="IPR027073">
    <property type="entry name" value="5_3_exoribonuclease"/>
</dbReference>
<gene>
    <name evidence="4" type="ORF">CY34DRAFT_100408</name>
</gene>
<dbReference type="GO" id="GO:0005634">
    <property type="term" value="C:nucleus"/>
    <property type="evidence" value="ECO:0007669"/>
    <property type="project" value="TreeGrafter"/>
</dbReference>
<evidence type="ECO:0000256" key="2">
    <source>
        <dbReference type="SAM" id="MobiDB-lite"/>
    </source>
</evidence>
<dbReference type="InterPro" id="IPR004859">
    <property type="entry name" value="Xrn1_N"/>
</dbReference>
<dbReference type="GO" id="GO:0016075">
    <property type="term" value="P:rRNA catabolic process"/>
    <property type="evidence" value="ECO:0007669"/>
    <property type="project" value="TreeGrafter"/>
</dbReference>